<feature type="compositionally biased region" description="Polar residues" evidence="1">
    <location>
        <begin position="261"/>
        <end position="276"/>
    </location>
</feature>
<comment type="caution">
    <text evidence="2">The sequence shown here is derived from an EMBL/GenBank/DDBJ whole genome shotgun (WGS) entry which is preliminary data.</text>
</comment>
<organism evidence="2 3">
    <name type="scientific">Durusdinium trenchii</name>
    <dbReference type="NCBI Taxonomy" id="1381693"/>
    <lineage>
        <taxon>Eukaryota</taxon>
        <taxon>Sar</taxon>
        <taxon>Alveolata</taxon>
        <taxon>Dinophyceae</taxon>
        <taxon>Suessiales</taxon>
        <taxon>Symbiodiniaceae</taxon>
        <taxon>Durusdinium</taxon>
    </lineage>
</organism>
<feature type="region of interest" description="Disordered" evidence="1">
    <location>
        <begin position="387"/>
        <end position="480"/>
    </location>
</feature>
<reference evidence="2 3" key="1">
    <citation type="submission" date="2024-02" db="EMBL/GenBank/DDBJ databases">
        <authorList>
            <person name="Chen Y."/>
            <person name="Shah S."/>
            <person name="Dougan E. K."/>
            <person name="Thang M."/>
            <person name="Chan C."/>
        </authorList>
    </citation>
    <scope>NUCLEOTIDE SEQUENCE [LARGE SCALE GENOMIC DNA]</scope>
</reference>
<name>A0ABP0IEE0_9DINO</name>
<evidence type="ECO:0000256" key="1">
    <source>
        <dbReference type="SAM" id="MobiDB-lite"/>
    </source>
</evidence>
<feature type="region of interest" description="Disordered" evidence="1">
    <location>
        <begin position="256"/>
        <end position="333"/>
    </location>
</feature>
<proteinExistence type="predicted"/>
<dbReference type="EMBL" id="CAXAMN010002714">
    <property type="protein sequence ID" value="CAK9000946.1"/>
    <property type="molecule type" value="Genomic_DNA"/>
</dbReference>
<keyword evidence="3" id="KW-1185">Reference proteome</keyword>
<sequence>MHGRLEAQPARSVLHLRATQLFDALDVLHQGWLELRWATDALASFKLPKKEHERMAMLLERAAHAGGCGSSDQRHVTRKSFLKEVAAERSQSCSLSVGRFESKSSCDQESRTWNWPRAKADDSCAYVCSPPASSRPVSPLSQAASLRSSPEVSLSPSPPPAGEGCRAAGGPGAPARCYPVGWGISRGCAAAKPARSLTPNSWKALARRAEREGRAQAAAEIALLRMNVGLPASRQEAQAQPERPLLNSLHGVQVVPPVDPSLSSISTSAGSPQSSPRMDRERSKPRTPRRCQKDRTPSPRQPLRLDKDTTREKSNWSPCKWPPSSRWPSTQLPQNVNNWPLAKGDKPTGLETWTHLLFSTGLRCSPSETPYACGKCGTRTETWHLEDRPISPRLGRAPIRSLTPRLRERKQHEAEAKLRAREVRPRSPRARSASPRGPRGPRGRHVQRSLSSSVSATGAKHRAKGREHAMPPKSSKPSPADLARLQQELKAQIALVNRALDGASAPLAAKRKPYTAAERAKARTAQFPVLKLGTIVDASQSLLTLTLRYCSLAETGA</sequence>
<feature type="compositionally biased region" description="Basic and acidic residues" evidence="1">
    <location>
        <begin position="291"/>
        <end position="314"/>
    </location>
</feature>
<dbReference type="Proteomes" id="UP001642484">
    <property type="component" value="Unassembled WGS sequence"/>
</dbReference>
<feature type="region of interest" description="Disordered" evidence="1">
    <location>
        <begin position="132"/>
        <end position="170"/>
    </location>
</feature>
<feature type="compositionally biased region" description="Polar residues" evidence="1">
    <location>
        <begin position="132"/>
        <end position="147"/>
    </location>
</feature>
<evidence type="ECO:0000313" key="2">
    <source>
        <dbReference type="EMBL" id="CAK9000946.1"/>
    </source>
</evidence>
<evidence type="ECO:0000313" key="3">
    <source>
        <dbReference type="Proteomes" id="UP001642484"/>
    </source>
</evidence>
<feature type="compositionally biased region" description="Basic and acidic residues" evidence="1">
    <location>
        <begin position="410"/>
        <end position="425"/>
    </location>
</feature>
<protein>
    <submittedName>
        <fullName evidence="2">Uncharacterized protein</fullName>
    </submittedName>
</protein>
<gene>
    <name evidence="2" type="ORF">CCMP2556_LOCUS6270</name>
</gene>
<accession>A0ABP0IEE0</accession>